<reference evidence="1 2" key="1">
    <citation type="submission" date="2019-07" db="EMBL/GenBank/DDBJ databases">
        <authorList>
            <consortium name="GenomeTrakr: Next Generation Sequencing Network for Food Pathogen Tracability"/>
        </authorList>
    </citation>
    <scope>NUCLEOTIDE SEQUENCE [LARGE SCALE GENOMIC DNA]</scope>
    <source>
        <strain evidence="1 2">FDA00014472</strain>
    </source>
</reference>
<name>A0A3T1Q247_LISMN</name>
<proteinExistence type="predicted"/>
<dbReference type="Proteomes" id="UP000352246">
    <property type="component" value="Unassembled WGS sequence"/>
</dbReference>
<gene>
    <name evidence="1" type="ORF">FPL45_08880</name>
</gene>
<protein>
    <submittedName>
        <fullName evidence="1">Uncharacterized protein</fullName>
    </submittedName>
</protein>
<dbReference type="EMBL" id="AAISWI010000008">
    <property type="protein sequence ID" value="ECH7211452.1"/>
    <property type="molecule type" value="Genomic_DNA"/>
</dbReference>
<evidence type="ECO:0000313" key="2">
    <source>
        <dbReference type="Proteomes" id="UP000352246"/>
    </source>
</evidence>
<organism evidence="1 2">
    <name type="scientific">Listeria monocytogenes</name>
    <dbReference type="NCBI Taxonomy" id="1639"/>
    <lineage>
        <taxon>Bacteria</taxon>
        <taxon>Bacillati</taxon>
        <taxon>Bacillota</taxon>
        <taxon>Bacilli</taxon>
        <taxon>Bacillales</taxon>
        <taxon>Listeriaceae</taxon>
        <taxon>Listeria</taxon>
    </lineage>
</organism>
<sequence length="153" mass="18032">MTQYHYLASKSLLSKGMGEEEKSPRYIYINDLDFLNLNFENNIDYDTKEMFSYSKHFSPICKYQVAISEGKLPLKNEYTGDAYELKSLRILYDYVINASKESDRLELYTSWNGEEDLPLTGKKEISIEKLNPESLILRDRELLIIKNKNIYNF</sequence>
<accession>A0A3T1Q247</accession>
<evidence type="ECO:0000313" key="1">
    <source>
        <dbReference type="EMBL" id="ECH7211452.1"/>
    </source>
</evidence>
<comment type="caution">
    <text evidence="1">The sequence shown here is derived from an EMBL/GenBank/DDBJ whole genome shotgun (WGS) entry which is preliminary data.</text>
</comment>
<dbReference type="AlphaFoldDB" id="A0A3T1Q247"/>
<dbReference type="RefSeq" id="WP_009912031.1">
    <property type="nucleotide sequence ID" value="NZ_CP019623.1"/>
</dbReference>